<name>A0A4Y2JV12_ARAVE</name>
<dbReference type="AlphaFoldDB" id="A0A4Y2JV12"/>
<gene>
    <name evidence="2" type="ORF">AVEN_100411_1</name>
</gene>
<dbReference type="EMBL" id="BGPR01003946">
    <property type="protein sequence ID" value="GBM94193.1"/>
    <property type="molecule type" value="Genomic_DNA"/>
</dbReference>
<comment type="caution">
    <text evidence="2">The sequence shown here is derived from an EMBL/GenBank/DDBJ whole genome shotgun (WGS) entry which is preliminary data.</text>
</comment>
<evidence type="ECO:0000313" key="2">
    <source>
        <dbReference type="EMBL" id="GBM94193.1"/>
    </source>
</evidence>
<evidence type="ECO:0000256" key="1">
    <source>
        <dbReference type="SAM" id="MobiDB-lite"/>
    </source>
</evidence>
<reference evidence="2 3" key="1">
    <citation type="journal article" date="2019" name="Sci. Rep.">
        <title>Orb-weaving spider Araneus ventricosus genome elucidates the spidroin gene catalogue.</title>
        <authorList>
            <person name="Kono N."/>
            <person name="Nakamura H."/>
            <person name="Ohtoshi R."/>
            <person name="Moran D.A.P."/>
            <person name="Shinohara A."/>
            <person name="Yoshida Y."/>
            <person name="Fujiwara M."/>
            <person name="Mori M."/>
            <person name="Tomita M."/>
            <person name="Arakawa K."/>
        </authorList>
    </citation>
    <scope>NUCLEOTIDE SEQUENCE [LARGE SCALE GENOMIC DNA]</scope>
</reference>
<protein>
    <submittedName>
        <fullName evidence="2">Uncharacterized protein</fullName>
    </submittedName>
</protein>
<proteinExistence type="predicted"/>
<dbReference type="Proteomes" id="UP000499080">
    <property type="component" value="Unassembled WGS sequence"/>
</dbReference>
<organism evidence="2 3">
    <name type="scientific">Araneus ventricosus</name>
    <name type="common">Orbweaver spider</name>
    <name type="synonym">Epeira ventricosa</name>
    <dbReference type="NCBI Taxonomy" id="182803"/>
    <lineage>
        <taxon>Eukaryota</taxon>
        <taxon>Metazoa</taxon>
        <taxon>Ecdysozoa</taxon>
        <taxon>Arthropoda</taxon>
        <taxon>Chelicerata</taxon>
        <taxon>Arachnida</taxon>
        <taxon>Araneae</taxon>
        <taxon>Araneomorphae</taxon>
        <taxon>Entelegynae</taxon>
        <taxon>Araneoidea</taxon>
        <taxon>Araneidae</taxon>
        <taxon>Araneus</taxon>
    </lineage>
</organism>
<feature type="region of interest" description="Disordered" evidence="1">
    <location>
        <begin position="91"/>
        <end position="110"/>
    </location>
</feature>
<evidence type="ECO:0000313" key="3">
    <source>
        <dbReference type="Proteomes" id="UP000499080"/>
    </source>
</evidence>
<keyword evidence="3" id="KW-1185">Reference proteome</keyword>
<accession>A0A4Y2JV12</accession>
<sequence>MWGRKASGEQREGACVVKMENCFGDADLTKNEGVTGESLVCSLVYRDQVRYPSATKLSDTIWKRTTVSTIHSGLVSVIYGNRNASYTIPGKLQAPSQEQPSSVQQGFQSGDLTTQTVQRISCLSR</sequence>
<feature type="compositionally biased region" description="Polar residues" evidence="1">
    <location>
        <begin position="94"/>
        <end position="110"/>
    </location>
</feature>